<accession>A0A0R0D4Y3</accession>
<evidence type="ECO:0000313" key="11">
    <source>
        <dbReference type="Proteomes" id="UP000050956"/>
    </source>
</evidence>
<evidence type="ECO:0000256" key="6">
    <source>
        <dbReference type="ARBA" id="ARBA00023027"/>
    </source>
</evidence>
<dbReference type="Gene3D" id="3.40.109.10">
    <property type="entry name" value="NADH Oxidase"/>
    <property type="match status" value="1"/>
</dbReference>
<dbReference type="PANTHER" id="PTHR43821">
    <property type="entry name" value="NAD(P)H NITROREDUCTASE YDJA-RELATED"/>
    <property type="match status" value="1"/>
</dbReference>
<sequence>MRADLPLSALLERHSTPSRQLGLPAPDAASLQALLEAAIRVPDHGKLVPFRLLLIQDAAREALGQFMAVRSAQRNPAAEAMIEKDRVRFSHAPVIITVIARPRPNPKVPEWEQLLTAGCVCMNLLHAAHALGFGAQWLTAWMAEDRPLAEHLGLAADERIVGFIHIGTPKMDVPDRERPALASLLTEWNPPTR</sequence>
<evidence type="ECO:0000313" key="10">
    <source>
        <dbReference type="EMBL" id="KRG77199.1"/>
    </source>
</evidence>
<proteinExistence type="inferred from homology"/>
<feature type="binding site" evidence="8">
    <location>
        <position position="44"/>
    </location>
    <ligand>
        <name>FMN</name>
        <dbReference type="ChEBI" id="CHEBI:58210"/>
        <note>ligand shared between dimeric partners</note>
    </ligand>
</feature>
<reference evidence="10 11" key="1">
    <citation type="submission" date="2015-05" db="EMBL/GenBank/DDBJ databases">
        <title>Genome sequencing and analysis of members of genus Stenotrophomonas.</title>
        <authorList>
            <person name="Patil P.P."/>
            <person name="Midha S."/>
            <person name="Patil P.B."/>
        </authorList>
    </citation>
    <scope>NUCLEOTIDE SEQUENCE [LARGE SCALE GENOMIC DNA]</scope>
    <source>
        <strain evidence="10 11">DSM 24757</strain>
    </source>
</reference>
<dbReference type="STRING" id="336566.ABB30_08135"/>
<dbReference type="EMBL" id="LDJM01000019">
    <property type="protein sequence ID" value="KRG77199.1"/>
    <property type="molecule type" value="Genomic_DNA"/>
</dbReference>
<evidence type="ECO:0000256" key="2">
    <source>
        <dbReference type="ARBA" id="ARBA00022630"/>
    </source>
</evidence>
<feature type="binding site" evidence="8">
    <location>
        <position position="40"/>
    </location>
    <ligand>
        <name>FMN</name>
        <dbReference type="ChEBI" id="CHEBI:58210"/>
        <note>ligand shared between dimeric partners</note>
    </ligand>
</feature>
<keyword evidence="4 7" id="KW-0521">NADP</keyword>
<dbReference type="RefSeq" id="WP_057637807.1">
    <property type="nucleotide sequence ID" value="NZ_LDJM01000019.1"/>
</dbReference>
<keyword evidence="3 7" id="KW-0288">FMN</keyword>
<dbReference type="OrthoDB" id="9804207at2"/>
<evidence type="ECO:0000256" key="8">
    <source>
        <dbReference type="PIRSR" id="PIRSR000232-1"/>
    </source>
</evidence>
<keyword evidence="6 7" id="KW-0520">NAD</keyword>
<evidence type="ECO:0000256" key="5">
    <source>
        <dbReference type="ARBA" id="ARBA00023002"/>
    </source>
</evidence>
<dbReference type="PATRIC" id="fig|336566.3.peg.968"/>
<dbReference type="InterPro" id="IPR029479">
    <property type="entry name" value="Nitroreductase"/>
</dbReference>
<dbReference type="PANTHER" id="PTHR43821:SF1">
    <property type="entry name" value="NAD(P)H NITROREDUCTASE YDJA-RELATED"/>
    <property type="match status" value="1"/>
</dbReference>
<keyword evidence="11" id="KW-1185">Reference proteome</keyword>
<dbReference type="Pfam" id="PF00881">
    <property type="entry name" value="Nitroreductase"/>
    <property type="match status" value="1"/>
</dbReference>
<dbReference type="InterPro" id="IPR052530">
    <property type="entry name" value="NAD(P)H_nitroreductase"/>
</dbReference>
<keyword evidence="2 7" id="KW-0285">Flavoprotein</keyword>
<comment type="cofactor">
    <cofactor evidence="8">
        <name>FMN</name>
        <dbReference type="ChEBI" id="CHEBI:58210"/>
    </cofactor>
    <text evidence="8">Binds 1 FMN per subunit.</text>
</comment>
<dbReference type="EC" id="1.-.-.-" evidence="7"/>
<comment type="similarity">
    <text evidence="1 7">Belongs to the nitroreductase family.</text>
</comment>
<dbReference type="InterPro" id="IPR000415">
    <property type="entry name" value="Nitroreductase-like"/>
</dbReference>
<dbReference type="PIRSF" id="PIRSF000232">
    <property type="entry name" value="YdjA"/>
    <property type="match status" value="1"/>
</dbReference>
<gene>
    <name evidence="10" type="ORF">ABB30_08135</name>
</gene>
<evidence type="ECO:0000256" key="7">
    <source>
        <dbReference type="PIRNR" id="PIRNR000232"/>
    </source>
</evidence>
<keyword evidence="5 7" id="KW-0560">Oxidoreductase</keyword>
<dbReference type="AlphaFoldDB" id="A0A0R0D4Y3"/>
<organism evidence="10 11">
    <name type="scientific">Stenotrophomonas ginsengisoli</name>
    <dbReference type="NCBI Taxonomy" id="336566"/>
    <lineage>
        <taxon>Bacteria</taxon>
        <taxon>Pseudomonadati</taxon>
        <taxon>Pseudomonadota</taxon>
        <taxon>Gammaproteobacteria</taxon>
        <taxon>Lysobacterales</taxon>
        <taxon>Lysobacteraceae</taxon>
        <taxon>Stenotrophomonas</taxon>
    </lineage>
</organism>
<dbReference type="Proteomes" id="UP000050956">
    <property type="component" value="Unassembled WGS sequence"/>
</dbReference>
<comment type="caution">
    <text evidence="10">The sequence shown here is derived from an EMBL/GenBank/DDBJ whole genome shotgun (WGS) entry which is preliminary data.</text>
</comment>
<dbReference type="CDD" id="cd02135">
    <property type="entry name" value="YdjA-like"/>
    <property type="match status" value="1"/>
</dbReference>
<evidence type="ECO:0000256" key="4">
    <source>
        <dbReference type="ARBA" id="ARBA00022857"/>
    </source>
</evidence>
<name>A0A0R0D4Y3_9GAMM</name>
<dbReference type="SUPFAM" id="SSF55469">
    <property type="entry name" value="FMN-dependent nitroreductase-like"/>
    <property type="match status" value="1"/>
</dbReference>
<evidence type="ECO:0000256" key="3">
    <source>
        <dbReference type="ARBA" id="ARBA00022643"/>
    </source>
</evidence>
<feature type="binding site" description="in other chain" evidence="8">
    <location>
        <begin position="13"/>
        <end position="15"/>
    </location>
    <ligand>
        <name>FMN</name>
        <dbReference type="ChEBI" id="CHEBI:58210"/>
        <note>ligand shared between dimeric partners</note>
    </ligand>
</feature>
<dbReference type="InterPro" id="IPR026021">
    <property type="entry name" value="YdjA-like"/>
</dbReference>
<feature type="domain" description="Nitroreductase" evidence="9">
    <location>
        <begin position="12"/>
        <end position="167"/>
    </location>
</feature>
<evidence type="ECO:0000259" key="9">
    <source>
        <dbReference type="Pfam" id="PF00881"/>
    </source>
</evidence>
<protein>
    <recommendedName>
        <fullName evidence="7">Putative NAD(P)H nitroreductase</fullName>
        <ecNumber evidence="7">1.-.-.-</ecNumber>
    </recommendedName>
</protein>
<dbReference type="GO" id="GO:0016491">
    <property type="term" value="F:oxidoreductase activity"/>
    <property type="evidence" value="ECO:0007669"/>
    <property type="project" value="UniProtKB-UniRule"/>
</dbReference>
<feature type="binding site" description="in other chain" evidence="8">
    <location>
        <begin position="137"/>
        <end position="139"/>
    </location>
    <ligand>
        <name>FMN</name>
        <dbReference type="ChEBI" id="CHEBI:58210"/>
        <note>ligand shared between dimeric partners</note>
    </ligand>
</feature>
<evidence type="ECO:0000256" key="1">
    <source>
        <dbReference type="ARBA" id="ARBA00007118"/>
    </source>
</evidence>